<protein>
    <submittedName>
        <fullName evidence="2">Exopolysaccharide biosynthesis protein</fullName>
    </submittedName>
    <submittedName>
        <fullName evidence="3">RcsF protein</fullName>
    </submittedName>
</protein>
<feature type="signal peptide" evidence="1">
    <location>
        <begin position="1"/>
        <end position="19"/>
    </location>
</feature>
<keyword evidence="5" id="KW-1185">Reference proteome</keyword>
<comment type="caution">
    <text evidence="2">The sequence shown here is derived from an EMBL/GenBank/DDBJ whole genome shotgun (WGS) entry which is preliminary data.</text>
</comment>
<dbReference type="AlphaFoldDB" id="A0A235CN55"/>
<dbReference type="Proteomes" id="UP000243640">
    <property type="component" value="Unassembled WGS sequence"/>
</dbReference>
<dbReference type="PROSITE" id="PS51257">
    <property type="entry name" value="PROKAR_LIPOPROTEIN"/>
    <property type="match status" value="1"/>
</dbReference>
<dbReference type="RefSeq" id="WP_094277158.1">
    <property type="nucleotide sequence ID" value="NZ_JBLWZI010000001.1"/>
</dbReference>
<reference evidence="3 5" key="2">
    <citation type="submission" date="2019-03" db="EMBL/GenBank/DDBJ databases">
        <title>Genomic Encyclopedia of Archaeal and Bacterial Type Strains, Phase II (KMG-II): from individual species to whole genera.</title>
        <authorList>
            <person name="Goeker M."/>
        </authorList>
    </citation>
    <scope>NUCLEOTIDE SEQUENCE [LARGE SCALE GENOMIC DNA]</scope>
    <source>
        <strain evidence="3 5">DSM 15594</strain>
    </source>
</reference>
<evidence type="ECO:0000313" key="4">
    <source>
        <dbReference type="Proteomes" id="UP000243640"/>
    </source>
</evidence>
<evidence type="ECO:0000313" key="2">
    <source>
        <dbReference type="EMBL" id="OYD25970.1"/>
    </source>
</evidence>
<dbReference type="EMBL" id="SODO01000003">
    <property type="protein sequence ID" value="TDW60009.1"/>
    <property type="molecule type" value="Genomic_DNA"/>
</dbReference>
<dbReference type="GO" id="GO:0035556">
    <property type="term" value="P:intracellular signal transduction"/>
    <property type="evidence" value="ECO:0007669"/>
    <property type="project" value="InterPro"/>
</dbReference>
<proteinExistence type="predicted"/>
<dbReference type="OrthoDB" id="6399623at2"/>
<dbReference type="InterPro" id="IPR030852">
    <property type="entry name" value="RcsF"/>
</dbReference>
<organism evidence="2 4">
    <name type="scientific">Oceanimonas baumannii</name>
    <dbReference type="NCBI Taxonomy" id="129578"/>
    <lineage>
        <taxon>Bacteria</taxon>
        <taxon>Pseudomonadati</taxon>
        <taxon>Pseudomonadota</taxon>
        <taxon>Gammaproteobacteria</taxon>
        <taxon>Aeromonadales</taxon>
        <taxon>Aeromonadaceae</taxon>
        <taxon>Oceanimonas</taxon>
    </lineage>
</organism>
<name>A0A235CN55_9GAMM</name>
<dbReference type="EMBL" id="NQJF01000002">
    <property type="protein sequence ID" value="OYD25970.1"/>
    <property type="molecule type" value="Genomic_DNA"/>
</dbReference>
<gene>
    <name evidence="2" type="ORF">B6S09_03785</name>
    <name evidence="3" type="ORF">LY04_01001</name>
</gene>
<evidence type="ECO:0000256" key="1">
    <source>
        <dbReference type="SAM" id="SignalP"/>
    </source>
</evidence>
<dbReference type="Gene3D" id="3.30.110.70">
    <property type="entry name" value="Hypothetical protein apc22750. Chain B"/>
    <property type="match status" value="1"/>
</dbReference>
<evidence type="ECO:0000313" key="5">
    <source>
        <dbReference type="Proteomes" id="UP000295058"/>
    </source>
</evidence>
<reference evidence="2 4" key="1">
    <citation type="submission" date="2017-08" db="EMBL/GenBank/DDBJ databases">
        <title>Draft Genome Sequence of the Marine Bacterium Oceanimonas baumannii ATCC 700832.</title>
        <authorList>
            <person name="Mcclelland W.D."/>
            <person name="Brennan M.A."/>
            <person name="Trachtenberg A.M."/>
            <person name="Maclea K.S."/>
        </authorList>
    </citation>
    <scope>NUCLEOTIDE SEQUENCE [LARGE SCALE GENOMIC DNA]</scope>
    <source>
        <strain evidence="2 4">ATCC 700832</strain>
    </source>
</reference>
<keyword evidence="1" id="KW-0732">Signal</keyword>
<feature type="chain" id="PRO_5012014355" evidence="1">
    <location>
        <begin position="20"/>
        <end position="122"/>
    </location>
</feature>
<dbReference type="Pfam" id="PF16358">
    <property type="entry name" value="RcsF"/>
    <property type="match status" value="1"/>
</dbReference>
<evidence type="ECO:0000313" key="3">
    <source>
        <dbReference type="EMBL" id="TDW60009.1"/>
    </source>
</evidence>
<sequence length="122" mass="13097">MRVPALVLAALTLSGCANMAVDSNVSPTGIKDYYKGNNVTLYGRDELKGLNYVTLGTVEGEACKIEANEPPPKDADARAHIRRRAADMGANGILLDRCTRFNDMPGCIEQVLCSGQALKVNK</sequence>
<dbReference type="GO" id="GO:0009279">
    <property type="term" value="C:cell outer membrane"/>
    <property type="evidence" value="ECO:0007669"/>
    <property type="project" value="InterPro"/>
</dbReference>
<dbReference type="Proteomes" id="UP000295058">
    <property type="component" value="Unassembled WGS sequence"/>
</dbReference>
<accession>A0A235CN55</accession>